<evidence type="ECO:0000256" key="4">
    <source>
        <dbReference type="ARBA" id="ARBA00023136"/>
    </source>
</evidence>
<organism evidence="7 8">
    <name type="scientific">Elysia crispata</name>
    <name type="common">lettuce slug</name>
    <dbReference type="NCBI Taxonomy" id="231223"/>
    <lineage>
        <taxon>Eukaryota</taxon>
        <taxon>Metazoa</taxon>
        <taxon>Spiralia</taxon>
        <taxon>Lophotrochozoa</taxon>
        <taxon>Mollusca</taxon>
        <taxon>Gastropoda</taxon>
        <taxon>Heterobranchia</taxon>
        <taxon>Euthyneura</taxon>
        <taxon>Panpulmonata</taxon>
        <taxon>Sacoglossa</taxon>
        <taxon>Placobranchoidea</taxon>
        <taxon>Plakobranchidae</taxon>
        <taxon>Elysia</taxon>
    </lineage>
</organism>
<dbReference type="PANTHER" id="PTHR43243">
    <property type="entry name" value="INNER MEMBRANE TRANSPORTER YGJI-RELATED"/>
    <property type="match status" value="1"/>
</dbReference>
<dbReference type="EMBL" id="JAWDGP010004349">
    <property type="protein sequence ID" value="KAK3765077.1"/>
    <property type="molecule type" value="Genomic_DNA"/>
</dbReference>
<feature type="compositionally biased region" description="Basic and acidic residues" evidence="5">
    <location>
        <begin position="475"/>
        <end position="493"/>
    </location>
</feature>
<feature type="transmembrane region" description="Helical" evidence="6">
    <location>
        <begin position="666"/>
        <end position="687"/>
    </location>
</feature>
<dbReference type="Pfam" id="PF13520">
    <property type="entry name" value="AA_permease_2"/>
    <property type="match status" value="1"/>
</dbReference>
<feature type="transmembrane region" description="Helical" evidence="6">
    <location>
        <begin position="274"/>
        <end position="296"/>
    </location>
</feature>
<gene>
    <name evidence="7" type="ORF">RRG08_040808</name>
</gene>
<feature type="region of interest" description="Disordered" evidence="5">
    <location>
        <begin position="475"/>
        <end position="586"/>
    </location>
</feature>
<keyword evidence="2 6" id="KW-0812">Transmembrane</keyword>
<feature type="transmembrane region" description="Helical" evidence="6">
    <location>
        <begin position="635"/>
        <end position="660"/>
    </location>
</feature>
<dbReference type="GO" id="GO:0005886">
    <property type="term" value="C:plasma membrane"/>
    <property type="evidence" value="ECO:0007669"/>
    <property type="project" value="TreeGrafter"/>
</dbReference>
<evidence type="ECO:0000256" key="3">
    <source>
        <dbReference type="ARBA" id="ARBA00022989"/>
    </source>
</evidence>
<name>A0AAE1DC74_9GAST</name>
<evidence type="ECO:0000313" key="7">
    <source>
        <dbReference type="EMBL" id="KAK3765077.1"/>
    </source>
</evidence>
<feature type="transmembrane region" description="Helical" evidence="6">
    <location>
        <begin position="404"/>
        <end position="424"/>
    </location>
</feature>
<feature type="transmembrane region" description="Helical" evidence="6">
    <location>
        <begin position="110"/>
        <end position="130"/>
    </location>
</feature>
<feature type="transmembrane region" description="Helical" evidence="6">
    <location>
        <begin position="308"/>
        <end position="329"/>
    </location>
</feature>
<evidence type="ECO:0000256" key="1">
    <source>
        <dbReference type="ARBA" id="ARBA00004141"/>
    </source>
</evidence>
<dbReference type="GO" id="GO:0015171">
    <property type="term" value="F:amino acid transmembrane transporter activity"/>
    <property type="evidence" value="ECO:0007669"/>
    <property type="project" value="TreeGrafter"/>
</dbReference>
<dbReference type="Gene3D" id="1.20.1740.10">
    <property type="entry name" value="Amino acid/polyamine transporter I"/>
    <property type="match status" value="1"/>
</dbReference>
<feature type="transmembrane region" description="Helical" evidence="6">
    <location>
        <begin position="430"/>
        <end position="452"/>
    </location>
</feature>
<feature type="transmembrane region" description="Helical" evidence="6">
    <location>
        <begin position="82"/>
        <end position="104"/>
    </location>
</feature>
<feature type="transmembrane region" description="Helical" evidence="6">
    <location>
        <begin position="356"/>
        <end position="377"/>
    </location>
</feature>
<feature type="region of interest" description="Disordered" evidence="5">
    <location>
        <begin position="1"/>
        <end position="69"/>
    </location>
</feature>
<feature type="compositionally biased region" description="Polar residues" evidence="5">
    <location>
        <begin position="1"/>
        <end position="30"/>
    </location>
</feature>
<protein>
    <recommendedName>
        <fullName evidence="9">Cationic amino acid transporter</fullName>
    </recommendedName>
</protein>
<accession>A0AAE1DC74</accession>
<sequence>MKLPSWLTSGFQGTSEKDSLTNSPKGQGQQAKGYVSFASTQRSSPGSSTGAAGQTDPESGEPGSCSSTGDREMARCLTTFDVVSLGVGSACGCGMYLTTGIVAASLAGPAGIFSFLLAGLASMLSGFHFAKLSTIFPNTSGSAYMYTRATVGEFSSFIIGWGLVVEYMIGTSAAAIALSETIDSLTHGWISRNMDHSITVLPSFDPVAGAIVLVLTAVLASGVELSAKVNNLLNLLNLLVLTTFISASLALGDFHNLTRGRRIRGFFPFGSDGVWRAVPVAYFAFIGFDGLAATGAECKTPGRSIPAGILLSILINTVVYVAVVLLLTVDVEYRLLPEDTAMLDVFPIMGYPLLKYVLAVGAVSGLLAATFGSLFPLPRVVQAMAQDGLIFRYFSHIHPKRQTAMRATVILGTVSAVIAATVDLKFLMELVLIATLLAYVIVTFAVVFILYVKIDTSKEENTPLISVQPKCSEGERAGQYDFDSSHRARETHSKHASKLRLSDSEASDDNAFDEDGESLFVPPSTSRPRSRSATEKHDTIPALNVPSNSSKVKRHSDNAPPNGEEPDSHLKPHGQQTASSIERSKSSCRPNYQKACVPLLRPAALCLSTVARFLCDGRHISDFLKLLMFQSRKQITVLMVCIYAGMFVVCVILCHLSPQLDRGEPVTAVILTVSAGVAVVSTILLVVQPQIQR</sequence>
<dbReference type="Proteomes" id="UP001283361">
    <property type="component" value="Unassembled WGS sequence"/>
</dbReference>
<evidence type="ECO:0000256" key="2">
    <source>
        <dbReference type="ARBA" id="ARBA00022692"/>
    </source>
</evidence>
<evidence type="ECO:0000256" key="6">
    <source>
        <dbReference type="SAM" id="Phobius"/>
    </source>
</evidence>
<keyword evidence="8" id="KW-1185">Reference proteome</keyword>
<evidence type="ECO:0000256" key="5">
    <source>
        <dbReference type="SAM" id="MobiDB-lite"/>
    </source>
</evidence>
<reference evidence="7" key="1">
    <citation type="journal article" date="2023" name="G3 (Bethesda)">
        <title>A reference genome for the long-term kleptoplast-retaining sea slug Elysia crispata morphotype clarki.</title>
        <authorList>
            <person name="Eastman K.E."/>
            <person name="Pendleton A.L."/>
            <person name="Shaikh M.A."/>
            <person name="Suttiyut T."/>
            <person name="Ogas R."/>
            <person name="Tomko P."/>
            <person name="Gavelis G."/>
            <person name="Widhalm J.R."/>
            <person name="Wisecaver J.H."/>
        </authorList>
    </citation>
    <scope>NUCLEOTIDE SEQUENCE</scope>
    <source>
        <strain evidence="7">ECLA1</strain>
    </source>
</reference>
<feature type="compositionally biased region" description="Acidic residues" evidence="5">
    <location>
        <begin position="505"/>
        <end position="517"/>
    </location>
</feature>
<keyword evidence="3 6" id="KW-1133">Transmembrane helix</keyword>
<feature type="compositionally biased region" description="Polar residues" evidence="5">
    <location>
        <begin position="37"/>
        <end position="52"/>
    </location>
</feature>
<dbReference type="PANTHER" id="PTHR43243:SF17">
    <property type="entry name" value="CATIONIC AMINO ACID TRANSPORTER-RELATED"/>
    <property type="match status" value="1"/>
</dbReference>
<feature type="transmembrane region" description="Helical" evidence="6">
    <location>
        <begin position="232"/>
        <end position="254"/>
    </location>
</feature>
<comment type="caution">
    <text evidence="7">The sequence shown here is derived from an EMBL/GenBank/DDBJ whole genome shotgun (WGS) entry which is preliminary data.</text>
</comment>
<feature type="transmembrane region" description="Helical" evidence="6">
    <location>
        <begin position="151"/>
        <end position="178"/>
    </location>
</feature>
<evidence type="ECO:0008006" key="9">
    <source>
        <dbReference type="Google" id="ProtNLM"/>
    </source>
</evidence>
<feature type="transmembrane region" description="Helical" evidence="6">
    <location>
        <begin position="198"/>
        <end position="220"/>
    </location>
</feature>
<dbReference type="AlphaFoldDB" id="A0AAE1DC74"/>
<dbReference type="InterPro" id="IPR002293">
    <property type="entry name" value="AA/rel_permease1"/>
</dbReference>
<evidence type="ECO:0000313" key="8">
    <source>
        <dbReference type="Proteomes" id="UP001283361"/>
    </source>
</evidence>
<keyword evidence="4 6" id="KW-0472">Membrane</keyword>
<comment type="subcellular location">
    <subcellularLocation>
        <location evidence="1">Membrane</location>
        <topology evidence="1">Multi-pass membrane protein</topology>
    </subcellularLocation>
</comment>
<proteinExistence type="predicted"/>